<dbReference type="Gene3D" id="3.40.50.300">
    <property type="entry name" value="P-loop containing nucleotide triphosphate hydrolases"/>
    <property type="match status" value="6"/>
</dbReference>
<evidence type="ECO:0000256" key="4">
    <source>
        <dbReference type="ARBA" id="ARBA00017143"/>
    </source>
</evidence>
<evidence type="ECO:0000256" key="8">
    <source>
        <dbReference type="ARBA" id="ARBA00023186"/>
    </source>
</evidence>
<dbReference type="GO" id="GO:0005654">
    <property type="term" value="C:nucleoplasm"/>
    <property type="evidence" value="ECO:0007669"/>
    <property type="project" value="UniProtKB-SubCell"/>
</dbReference>
<evidence type="ECO:0000259" key="12">
    <source>
        <dbReference type="PROSITE" id="PS50234"/>
    </source>
</evidence>
<feature type="compositionally biased region" description="Basic and acidic residues" evidence="11">
    <location>
        <begin position="4593"/>
        <end position="4603"/>
    </location>
</feature>
<dbReference type="SMART" id="SM00382">
    <property type="entry name" value="AAA"/>
    <property type="match status" value="6"/>
</dbReference>
<feature type="compositionally biased region" description="Acidic residues" evidence="11">
    <location>
        <begin position="4240"/>
        <end position="4254"/>
    </location>
</feature>
<evidence type="ECO:0000256" key="10">
    <source>
        <dbReference type="PIRNR" id="PIRNR010340"/>
    </source>
</evidence>
<dbReference type="FunFam" id="3.40.50.300:FF:001053">
    <property type="entry name" value="Midasin"/>
    <property type="match status" value="1"/>
</dbReference>
<keyword evidence="8 10" id="KW-0143">Chaperone</keyword>
<dbReference type="GO" id="GO:0005730">
    <property type="term" value="C:nucleolus"/>
    <property type="evidence" value="ECO:0007669"/>
    <property type="project" value="UniProtKB-SubCell"/>
</dbReference>
<evidence type="ECO:0000256" key="2">
    <source>
        <dbReference type="ARBA" id="ARBA00004642"/>
    </source>
</evidence>
<dbReference type="InterPro" id="IPR012099">
    <property type="entry name" value="Midasin"/>
</dbReference>
<dbReference type="Pfam" id="PF21108">
    <property type="entry name" value="MDN1_4th"/>
    <property type="match status" value="1"/>
</dbReference>
<feature type="compositionally biased region" description="Acidic residues" evidence="11">
    <location>
        <begin position="4262"/>
        <end position="4290"/>
    </location>
</feature>
<evidence type="ECO:0000256" key="1">
    <source>
        <dbReference type="ARBA" id="ARBA00004604"/>
    </source>
</evidence>
<dbReference type="GO" id="GO:0000027">
    <property type="term" value="P:ribosomal large subunit assembly"/>
    <property type="evidence" value="ECO:0007669"/>
    <property type="project" value="InterPro"/>
</dbReference>
<dbReference type="PROSITE" id="PS00675">
    <property type="entry name" value="SIGMA54_INTERACT_1"/>
    <property type="match status" value="1"/>
</dbReference>
<dbReference type="PANTHER" id="PTHR48103">
    <property type="entry name" value="MIDASIN-RELATED"/>
    <property type="match status" value="1"/>
</dbReference>
<dbReference type="GO" id="GO:0030687">
    <property type="term" value="C:preribosome, large subunit precursor"/>
    <property type="evidence" value="ECO:0007669"/>
    <property type="project" value="TreeGrafter"/>
</dbReference>
<keyword evidence="7 10" id="KW-0067">ATP-binding</keyword>
<feature type="compositionally biased region" description="Basic and acidic residues" evidence="11">
    <location>
        <begin position="4346"/>
        <end position="4355"/>
    </location>
</feature>
<feature type="compositionally biased region" description="Basic and acidic residues" evidence="11">
    <location>
        <begin position="4527"/>
        <end position="4560"/>
    </location>
</feature>
<feature type="compositionally biased region" description="Basic and acidic residues" evidence="11">
    <location>
        <begin position="4615"/>
        <end position="4642"/>
    </location>
</feature>
<sequence length="4969" mass="561889">MNHSIRLNTAEANARFAIYVERFPERNVPLFQFEKSASILSNLDNLALLALHHNATLAVLYAYKPVFLDLMARWVENPAKFENAFCEAHKIPSSHIPGSIVFMALSRVVDLYPESCNLIELFMEQNPIFLRVEDAIITGAEPTSLNSPLLAFSRVYNAKPHKFKQFLSVTTLHKVLDLTTEYSVAKYLAIGMLASYLNASEISKDNMIKTHIQKNSLVNTYDADYKIDYHFLALVEAKRLSNHTKLPNEIECQESRLITITTGDLSLLVISICGVIVSNPSRSQSSIDNAVETKNSVQVLRQLARNIQNDRPVMLYGGAGSGKTFLINQLAQYLSCQDEIVKIHLGEQTDAKLLLGTYTSGEKPGSFQWRSGVLTTAVKEGKWVLVEDIDKAPTEVLSILLTLLEKRELSIPSRGEVIRAHSGFQLISTIRTLNDGSSKVPDMIGLRLWELIEVQTPSEIELRNILVTKFPLLKNLIAKFIIVYNKVLSIYSMSSFISLNKGSHPRVISTRDLMKFCSRCDRMLKNKGITSPDALLESHLYENIFAETVECFGSAITEHGALVPLVSAIGEILEVPTSRINLFLQSYVPNLHVDEEKIEIGRAVLWKSAADKALYIKKKSGNDTNFARTKHSKRLMEQIGVAIEMVEPVLLVGETGTGKTTVVQEIAKIMNKKLTVINVSQQTESGDLLGGYKPVNTKTVAIPLQEVFENLFLATFSQKKNAKFSQLLSKCFNKNQWKNVIKLWNEAVKMAKELLAKVEDSDEETQEGGPKKKRKLRSTEKSVLLKKWLEFKEDVSKFEAQASNLESSFVFSFVEGSLVKAVKNGEWLLLDEINLASPDTLESIADLLSESLEQRSILLSERGDVEAIRAHQDFRIFGCMNPSTDVGKRDLPLSIRSRFSEIYVHSPDRDREDLLSIIDKYIDRYAVGDKWVADDIAELYTEAKNLAETNKIVDGANQKPHFSIRTLTRTLIYVRDIVAIYGLRRALYEGFCMAFLTLLDIKSEKILQPVIEKFTIGKLKNAKAIISRCPPAPSTNEDEYVQFRHYWMKRGPGEVGSPNYIITPFVEKNLLNLVRATASRKFPVLVQGPTSAGKTSMINYLASITGHKFVRINNHEHTDLQEYLGTYVSDASGKLVFREGVLVEALKKGHWIVLDELNLAPTDVLEALNRLLDDNRELFIPETQEVVHPHPDFMLFATQNPPGLYGGRKVLSRAFRNRFLELHFDDIPQDELEIILKERCQIAPSYGKKIVEVYKQLSLRRQSTRLFEQKNSFATLRDLFRWAMREAVGYEELAANGYMLLAERVRNDEEKVVVKETIEKVMRVKLDMDAFYEKLEDKELMSMELSIVWTKAMRRLAVLVKTSIQYKEPLLLVGETGCGKTTVCQILASLLGRQIITVNAHQNTETGDILGAQRPLRNRFEIRSNLLKNLITFFNIAKIEVSLDDSKVEDLIKKYQQVKNKLLEDETVAIDQDFINQIDENIKNSTMLFEWMDGPLIQAMKTGEFFLLDEISLADDSVLERLNSVLEPERSLLLAEKGTEDAFLTASDTFQFLATMNPGGDYGKKELSPALRNRFTEIWVPSMDDFNDVKQIVSARLKPRFSKVCEPLVDFAEWFGKRLGNGNANSGVISLRDILAWVEFLNSCEDSILPEAALLHGASMVFIDALGTNNTAYLAENEETLARHKKECIAQLSTLVNMDLSQYLEGSNITVNLTTSTLEAGVFQIPRLPNQEWNDPFNLHAPTTAANAMRVVRAMQVPKPILLEGSPGVGKTSLISAISKATGNPLIRINLSEQTDLIDLFGSDAPVEGGQTGEFVWRDAPFLRAMKNGEWVLLDEMNLASQSVLEGLNACLDHRGEAYIPELDRSFPRHPDFKVFAAQNPQYQGGGRKGLPKSFVNRFTVVYVDILKPEDLTMISHQIFPNVPKDDCAKMITFMASLEEQVVTKKAWGTYGGPWEFNLRDTMRWLALYNSKHNLESKQDASLSDFLKMIVCQRFRTFDDRENAVKLFEGIFGPQNIKDSFYSLGPDYVQSGGSVIKRNDLIQFSNSTDKVSYVPLQTNFDVLESAIRSVNENIPLILTGPTNSGKTETIRFLANVVGVKLVEFAMNSDVDSMDILGGYEQVDLTRSLTEIISSVHSVLNLLIVINLQQHETENSLLAAALGLIQYIEDVMIGTNNFNEFLKRFMAFLSMYSNEELSSLLRRCQELGARLQEASTVKFKWFDGLLVQAVSRGDWLVLDNANLCNPSVLDRLNSLLETNGTLIINECSEEDGSPRVLEPHPNFRLFLTVDPKYGELSRAMRNRCVEVFLNGLEERATSFDKLCLGMERSIMASTTNSEIENMMENLEVEEVSSTAKPMTSFISCTDSKLRNIVAVHDAIDLNNESVVSSSLAGVLILSHIFSFSDWVRTAISVSEFSHAEKSALEDTEKLVQGLNDCGFVENAKNMYDSTNVSEVVSNSFSSNQTTHPLINCYILGYIEKYAPAVDNAEPAMLLQVVSGAIRANSFLSYVENKALHGKASELSFIELSAAKSLGRELKRAPKIDIYSYIKGVNVFISLVIGESMKKDNFFQEETLYSEIAELQSLWFSLLEVCTSQNISKLRVFHSKLSSWFEKNSNVAIISQFSSQINSLDLGLKLTSGFSMAKIWEKFRQIYPDSEVSWENYVSLLTLLNDLDSLSHKLYPETYGEVSLLRAQILSIHDDIIGNELKSEELTELFESLSTAMKKLSELSETFVIQRNNEFQQEFTYLSNFLEVSALFGEKNFDKQMILANYTSKDSSAFIHDSKSATFTPYPRILDSFWNTDGSKSLVGAIFTNELLSSSLTKSVRLELCPGKYLDQNLTDMKTLGKEIIEGSVSILENQQVNFRRLVLKWFFDVIDAHGVTLEEKNAETLSCADIEELVKFINESIEPSVASIFNDYFLPALYLATASLNLSDLGKAWVLFSSGCIQLFVPSSPLDPAIEEHVAYDVLESQKKVAQSLVESWRKVRSVISGDNKLQLEEYLPDSSETKLTQPRVYRKNESIDELFEEWNAFMESSIDVEPIKNLLAAAEHALEERNAQIIGIFQKNSSNFMMRLGSKYFIYADLNDILNGFIKGVKLGLDILTTNTKQQDAKFQISSMWPVDLTNLLSPQKLESTFLTVKSMSKSMDVGSLISEKLMVYIVGLCFMQKSSTKDSALSLVLSQALQSLYYRWYYRRMKAEEQAAQQGSLYKHKDTDDEEGDFRELFPDYDEVMDLSAQDLKKTDDFDEVYYEIVDLYVNHFLHGTSLSLEKISAKGSRLCADLSAFKNTALDANSSSYLSALILGIQNSFEVYSVNTDIEVDFYHDAHPAEYRRAMKTILSLYSGVAKLLMQWPEHATLQSISRSAEEFLSYPSNYPLAKLLHKIELIFNFMNEWEKFASSQVTLKNHYEELTQLIVSWRRLELSSWKCLFQFEKSNVEKGIGKWWFHLFESIIVPFIQYQDELTENEDSDKPSVVQILAALNIFMSETTYGEYIARLNLVKAFKNHIATLNLNDGEVYNALCNLITFYEQFVPKIEDAIAQTQKTLEKDVSEVILLASWKDVNIDALKQSSRKSHNNLYKIVRKYRTLLNQPVSAIIQGGVPEETRVIIDEATVRVVEPVSKTKEEKLAILKSCNAVATWSERPNRLKNMDTIENNMKIYVDKIAKSDAPSLYDYAKEVIEEMKRLRDETPKVMNDDTKKTIAALKTQKHKLLSETLKELRRIGVKTSIKPGVKKVLTTVNLIFANSETFEDSLLQGSDPYYFRILDILPRLRSAIAGGNDDIPQPDLERGLAATENLIFSLLTTRKPLCELAESVKTVRNVYSTLQSVADNETGDLQPTSVVESIALNLDQLRQMSMYLCKYLDFSLSVLGGISLLYKTVPGDVFSVTKSKLEKYIDDFPENTVFTNKEATTINTFKTILIELVDSLKTWKVQNPAAAFVADGLLEWIAKWPYRPFINTSTSLKEIKTIEDVEISLRKLSNSILIAVQQVLELTKEEVTDDDDEWLANSQKTLMSSIKLLHHKKIVETMLFCKQQIEQIEYNSETSAIVSALVAWTMPLVSQYQKLVLTILERARTNYVHLSRATHAMAKSLHTLATEGFCSPEPPSEQKQDNNLHDGTGLGDGEGATNNSKDEEEDDDLAEHAQQPNEDKDKDDNEDDDDDAVDMEGDMAGDLEETSDQEKDEDEKDGDDEEELDEEVDDIDDLDPNAVDEKMWDEEAKEDEKEKDSDKMPQNSTNDDDNMEANEDEEESKDNNNENGQDDENNDENDENDNESGDDEEDVGEQEDEVKNQENEQMDDFVPETETLDLPEDMNLDDEQDKEGDEDEEEEFEDKMDMSDDEKDDKKDSKAEEEAVQEEEESEGEENGEENNEMENDEENEENEEAQEENEVGGGEIDEENNIDSDEDAAKAPEDEDDKPEENDEADNGEEAAEGVEGAENNNDEDVDMDSATKTEAGEKGDGSDNQVIEEQDDIGASGGASSDMKQEEDSKDEAPNEDSARDEMKESLKQLGDSLKEFHRRRQEIKESSQQDKKEETEDKANTKPDEFEHVDGDNTSHDTQALGAADNKDQVQKIDEDMAIDDEDEQINEEEKPTEVKQEDEMEVDENAEEVPEKSENDSDDFDAKSKGAVVGERKRSEEDEDTDLIANAEFEDLEAEKELRNYKEEEYTINQADAPAMDMNEARDLWRHSEVSTQELASGLSEQLRLILEPTLATKLRGDYKTGKRLNMKRIIPYIASDFRKDKIWLRRTKPSKRQYQIMIAVDDSKSMSESKSTELAFHSIALVSKALTQLESGGLSIVRFGEDVKLVHPFDKPFNQESGANVFQWFDFKQERTDIKQLCTKSLKIFENARATSNSDLWQLQIIISDGVCEDHETIQRLVRKAREEKVMLVFVVIDGITSNESIMDMSQVSYVADPITGAMSLKVENYLDTFPFEFYVVVRNISELPEMLSLILRQYFSEIANI</sequence>
<dbReference type="PROSITE" id="PS50234">
    <property type="entry name" value="VWFA"/>
    <property type="match status" value="1"/>
</dbReference>
<dbReference type="InterPro" id="IPR048617">
    <property type="entry name" value="MDN1_AAA_lid_4"/>
</dbReference>
<accession>A0A1L0BT56</accession>
<dbReference type="InterPro" id="IPR011704">
    <property type="entry name" value="ATPase_dyneun-rel_AAA"/>
</dbReference>
<evidence type="ECO:0000256" key="6">
    <source>
        <dbReference type="ARBA" id="ARBA00022741"/>
    </source>
</evidence>
<dbReference type="Pfam" id="PF17867">
    <property type="entry name" value="AAA_lid_7"/>
    <property type="match status" value="3"/>
</dbReference>
<dbReference type="GO" id="GO:0005524">
    <property type="term" value="F:ATP binding"/>
    <property type="evidence" value="ECO:0007669"/>
    <property type="project" value="UniProtKB-KW"/>
</dbReference>
<feature type="compositionally biased region" description="Basic and acidic residues" evidence="11">
    <location>
        <begin position="4453"/>
        <end position="4465"/>
    </location>
</feature>
<feature type="compositionally biased region" description="Acidic residues" evidence="11">
    <location>
        <begin position="4604"/>
        <end position="4614"/>
    </location>
</feature>
<feature type="compositionally biased region" description="Basic and acidic residues" evidence="11">
    <location>
        <begin position="4487"/>
        <end position="4511"/>
    </location>
</feature>
<dbReference type="FunFam" id="3.40.50.300:FF:000142">
    <property type="entry name" value="Midasin"/>
    <property type="match status" value="1"/>
</dbReference>
<dbReference type="InterPro" id="IPR036465">
    <property type="entry name" value="vWFA_dom_sf"/>
</dbReference>
<keyword evidence="6 10" id="KW-0547">Nucleotide-binding</keyword>
<keyword evidence="5" id="KW-0597">Phosphoprotein</keyword>
<keyword evidence="14" id="KW-1185">Reference proteome</keyword>
<feature type="compositionally biased region" description="Basic and acidic residues" evidence="11">
    <location>
        <begin position="4570"/>
        <end position="4580"/>
    </location>
</feature>
<dbReference type="Pfam" id="PF17865">
    <property type="entry name" value="AAA_lid_5"/>
    <property type="match status" value="1"/>
</dbReference>
<dbReference type="STRING" id="45354.A0A1L0BT56"/>
<keyword evidence="9 10" id="KW-0539">Nucleus</keyword>
<dbReference type="SUPFAM" id="SSF53300">
    <property type="entry name" value="vWA-like"/>
    <property type="match status" value="1"/>
</dbReference>
<dbReference type="FunFam" id="3.40.50.300:FF:000712">
    <property type="entry name" value="Midasin"/>
    <property type="match status" value="1"/>
</dbReference>
<dbReference type="GO" id="GO:0000055">
    <property type="term" value="P:ribosomal large subunit export from nucleus"/>
    <property type="evidence" value="ECO:0007669"/>
    <property type="project" value="TreeGrafter"/>
</dbReference>
<dbReference type="FunFam" id="3.40.50.300:FF:000582">
    <property type="entry name" value="Midasin"/>
    <property type="match status" value="1"/>
</dbReference>
<dbReference type="PANTHER" id="PTHR48103:SF2">
    <property type="entry name" value="MIDASIN"/>
    <property type="match status" value="1"/>
</dbReference>
<dbReference type="InterPro" id="IPR027417">
    <property type="entry name" value="P-loop_NTPase"/>
</dbReference>
<evidence type="ECO:0000256" key="7">
    <source>
        <dbReference type="ARBA" id="ARBA00022840"/>
    </source>
</evidence>
<dbReference type="GO" id="GO:0016887">
    <property type="term" value="F:ATP hydrolysis activity"/>
    <property type="evidence" value="ECO:0007669"/>
    <property type="project" value="InterPro"/>
</dbReference>
<feature type="compositionally biased region" description="Acidic residues" evidence="11">
    <location>
        <begin position="4581"/>
        <end position="4592"/>
    </location>
</feature>
<feature type="compositionally biased region" description="Acidic residues" evidence="11">
    <location>
        <begin position="4416"/>
        <end position="4436"/>
    </location>
</feature>
<feature type="compositionally biased region" description="Basic and acidic residues" evidence="11">
    <location>
        <begin position="4213"/>
        <end position="4233"/>
    </location>
</feature>
<evidence type="ECO:0000313" key="14">
    <source>
        <dbReference type="Proteomes" id="UP000182334"/>
    </source>
</evidence>
<reference evidence="13 14" key="1">
    <citation type="submission" date="2016-10" db="EMBL/GenBank/DDBJ databases">
        <authorList>
            <person name="de Groot N.N."/>
        </authorList>
    </citation>
    <scope>NUCLEOTIDE SEQUENCE [LARGE SCALE GENOMIC DNA]</scope>
    <source>
        <strain evidence="13 14">CBS 141442</strain>
    </source>
</reference>
<feature type="domain" description="VWFA" evidence="12">
    <location>
        <begin position="4762"/>
        <end position="4958"/>
    </location>
</feature>
<dbReference type="InterPro" id="IPR040848">
    <property type="entry name" value="AAA_lid_7"/>
</dbReference>
<dbReference type="PIRSF" id="PIRSF010340">
    <property type="entry name" value="Midasin"/>
    <property type="match status" value="1"/>
</dbReference>
<comment type="subcellular location">
    <subcellularLocation>
        <location evidence="1">Nucleus</location>
        <location evidence="1">Nucleolus</location>
    </subcellularLocation>
    <subcellularLocation>
        <location evidence="2">Nucleus</location>
        <location evidence="2">Nucleoplasm</location>
    </subcellularLocation>
</comment>
<dbReference type="InterPro" id="IPR002035">
    <property type="entry name" value="VWF_A"/>
</dbReference>
<dbReference type="Proteomes" id="UP000182334">
    <property type="component" value="Chromosome IV"/>
</dbReference>
<evidence type="ECO:0000256" key="9">
    <source>
        <dbReference type="ARBA" id="ARBA00023242"/>
    </source>
</evidence>
<dbReference type="CDD" id="cd00009">
    <property type="entry name" value="AAA"/>
    <property type="match status" value="3"/>
</dbReference>
<gene>
    <name evidence="13" type="ORF">SAMEA4029010_CIC11G00000004018</name>
</gene>
<dbReference type="EMBL" id="LT635759">
    <property type="protein sequence ID" value="SGZ54575.1"/>
    <property type="molecule type" value="Genomic_DNA"/>
</dbReference>
<feature type="compositionally biased region" description="Acidic residues" evidence="11">
    <location>
        <begin position="4158"/>
        <end position="4209"/>
    </location>
</feature>
<organism evidence="13 14">
    <name type="scientific">Sungouiella intermedia</name>
    <dbReference type="NCBI Taxonomy" id="45354"/>
    <lineage>
        <taxon>Eukaryota</taxon>
        <taxon>Fungi</taxon>
        <taxon>Dikarya</taxon>
        <taxon>Ascomycota</taxon>
        <taxon>Saccharomycotina</taxon>
        <taxon>Pichiomycetes</taxon>
        <taxon>Metschnikowiaceae</taxon>
        <taxon>Sungouiella</taxon>
    </lineage>
</organism>
<feature type="compositionally biased region" description="Acidic residues" evidence="11">
    <location>
        <begin position="4356"/>
        <end position="4409"/>
    </location>
</feature>
<dbReference type="Pfam" id="PF07728">
    <property type="entry name" value="AAA_5"/>
    <property type="match status" value="8"/>
</dbReference>
<evidence type="ECO:0000256" key="11">
    <source>
        <dbReference type="SAM" id="MobiDB-lite"/>
    </source>
</evidence>
<evidence type="ECO:0000256" key="5">
    <source>
        <dbReference type="ARBA" id="ARBA00022553"/>
    </source>
</evidence>
<feature type="region of interest" description="Disordered" evidence="11">
    <location>
        <begin position="4101"/>
        <end position="4645"/>
    </location>
</feature>
<evidence type="ECO:0000256" key="3">
    <source>
        <dbReference type="ARBA" id="ARBA00007188"/>
    </source>
</evidence>
<comment type="function">
    <text evidence="10">Nuclear chaperone required for maturation and nuclear export of pre-60S ribosome subunits.</text>
</comment>
<dbReference type="CDD" id="cd01460">
    <property type="entry name" value="vWA_midasin"/>
    <property type="match status" value="1"/>
</dbReference>
<name>A0A1L0BT56_9ASCO</name>
<dbReference type="FunFam" id="3.40.50.300:FF:001368">
    <property type="entry name" value="Midasin"/>
    <property type="match status" value="1"/>
</dbReference>
<proteinExistence type="inferred from homology"/>
<dbReference type="InterPro" id="IPR041190">
    <property type="entry name" value="Midasin_AAA_lid_5"/>
</dbReference>
<dbReference type="InterPro" id="IPR025662">
    <property type="entry name" value="Sigma_54_int_dom_ATP-bd_1"/>
</dbReference>
<dbReference type="InterPro" id="IPR003593">
    <property type="entry name" value="AAA+_ATPase"/>
</dbReference>
<dbReference type="SUPFAM" id="SSF52540">
    <property type="entry name" value="P-loop containing nucleoside triphosphate hydrolases"/>
    <property type="match status" value="6"/>
</dbReference>
<dbReference type="OrthoDB" id="5186at2759"/>
<evidence type="ECO:0000313" key="13">
    <source>
        <dbReference type="EMBL" id="SGZ54575.1"/>
    </source>
</evidence>
<feature type="compositionally biased region" description="Acidic residues" evidence="11">
    <location>
        <begin position="4298"/>
        <end position="4345"/>
    </location>
</feature>
<comment type="similarity">
    <text evidence="3 10">Belongs to the midasin family.</text>
</comment>
<protein>
    <recommendedName>
        <fullName evidence="4 10">Midasin</fullName>
    </recommendedName>
</protein>
<dbReference type="Gene3D" id="3.40.50.410">
    <property type="entry name" value="von Willebrand factor, type A domain"/>
    <property type="match status" value="1"/>
</dbReference>